<comment type="caution">
    <text evidence="4">The sequence shown here is derived from an EMBL/GenBank/DDBJ whole genome shotgun (WGS) entry which is preliminary data.</text>
</comment>
<reference evidence="4 5" key="1">
    <citation type="journal article" date="2021" name="Cell Host Microbe">
        <title>in vivo commensal control of Clostridioides difficile virulence.</title>
        <authorList>
            <person name="Girinathan B.P."/>
            <person name="Dibenedetto N."/>
            <person name="Worley J.N."/>
            <person name="Peltier J."/>
            <person name="Arrieta-Ortiz M.L."/>
            <person name="Rupa Christinal Immanuel S."/>
            <person name="Lavin R."/>
            <person name="Delaney M.L."/>
            <person name="Cummins C."/>
            <person name="Hoffmann M."/>
            <person name="Luo Y."/>
            <person name="Gonzalez-Escalona N."/>
            <person name="Allard M."/>
            <person name="Onderdonk A.B."/>
            <person name="Gerber G.K."/>
            <person name="Sonenshein A.L."/>
            <person name="Baliga N."/>
            <person name="Dupuy B."/>
            <person name="Bry L."/>
        </authorList>
    </citation>
    <scope>NUCLEOTIDE SEQUENCE [LARGE SCALE GENOMIC DNA]</scope>
    <source>
        <strain evidence="4 5">DSM 599</strain>
    </source>
</reference>
<dbReference type="EMBL" id="JAIKTU010000002">
    <property type="protein sequence ID" value="MBY0754205.1"/>
    <property type="molecule type" value="Genomic_DNA"/>
</dbReference>
<evidence type="ECO:0000313" key="4">
    <source>
        <dbReference type="EMBL" id="MBY0754205.1"/>
    </source>
</evidence>
<dbReference type="Gene3D" id="3.40.1080.10">
    <property type="entry name" value="Glutaconate Coenzyme A-transferase"/>
    <property type="match status" value="2"/>
</dbReference>
<evidence type="ECO:0000256" key="2">
    <source>
        <dbReference type="ARBA" id="ARBA00022679"/>
    </source>
</evidence>
<dbReference type="PIRSF" id="PIRSF000858">
    <property type="entry name" value="SCOT-t"/>
    <property type="match status" value="1"/>
</dbReference>
<dbReference type="PROSITE" id="PS01273">
    <property type="entry name" value="COA_TRANSF_1"/>
    <property type="match status" value="1"/>
</dbReference>
<dbReference type="PANTHER" id="PTHR43293:SF1">
    <property type="entry name" value="ACETATE COA-TRANSFERASE YDIF"/>
    <property type="match status" value="1"/>
</dbReference>
<dbReference type="SUPFAM" id="SSF100950">
    <property type="entry name" value="NagB/RpiA/CoA transferase-like"/>
    <property type="match status" value="2"/>
</dbReference>
<accession>A0ABS7KTW4</accession>
<evidence type="ECO:0000256" key="3">
    <source>
        <dbReference type="PIRNR" id="PIRNR000858"/>
    </source>
</evidence>
<dbReference type="RefSeq" id="WP_221858703.1">
    <property type="nucleotide sequence ID" value="NZ_JAIKTU010000002.1"/>
</dbReference>
<sequence length="523" mass="56684">MSKVKSLKEALHMIRDNSTVAVGGFIGAGHPEEITSAIEKKYLETGHPKDLTLVYAAGQGDSKEKGLNHFGYEGLVKKVIGGHWGLAPKLQKLAIENKIEAYNLPQGTITHLLRDIAAKKVGTLTHVGLKTFVDPRVSGGKLNSKTEEDIVKLVEIEGVERLLYKAFPIDVAIIRATFADERGNLSLQKEVATLEGLSMAQAAKNSGGIVIAQVEKVVTDGSIKSKEVKIPGIYVDAIVVAKEENNMQTFGEKYNPAYSGEITIPLNEVDNMPLNERKIISRRAAMEILPNSIVNLGIGVPEGVAVVANEEGIKDSMVLTVESGPIGGIPASGLNFGASLNAECVIDQAYQFDFYDGGGLDVAFLGLAQCDKDGNINVSKFGPKIAGCGGFINITQNAKKVVYCGTFTAGGLKIKVDDRRLVIEKEGKINKFIDEVEQITFSGKYASELGQKVLYITERAVFELGKDGLILTEIAPGVDMQKDILDNMDFKPTISKDLKIMEEKIFKDELMNLELKTNKEVLV</sequence>
<keyword evidence="5" id="KW-1185">Reference proteome</keyword>
<proteinExistence type="inferred from homology"/>
<dbReference type="SMART" id="SM00882">
    <property type="entry name" value="CoA_trans"/>
    <property type="match status" value="1"/>
</dbReference>
<dbReference type="PANTHER" id="PTHR43293">
    <property type="entry name" value="ACETATE COA-TRANSFERASE YDIF"/>
    <property type="match status" value="1"/>
</dbReference>
<dbReference type="InterPro" id="IPR004165">
    <property type="entry name" value="CoA_trans_fam_I"/>
</dbReference>
<organism evidence="4 5">
    <name type="scientific">Clostridium sardiniense</name>
    <name type="common">Clostridium absonum</name>
    <dbReference type="NCBI Taxonomy" id="29369"/>
    <lineage>
        <taxon>Bacteria</taxon>
        <taxon>Bacillati</taxon>
        <taxon>Bacillota</taxon>
        <taxon>Clostridia</taxon>
        <taxon>Eubacteriales</taxon>
        <taxon>Clostridiaceae</taxon>
        <taxon>Clostridium</taxon>
    </lineage>
</organism>
<keyword evidence="2 3" id="KW-0808">Transferase</keyword>
<dbReference type="Pfam" id="PF01144">
    <property type="entry name" value="CoA_trans"/>
    <property type="match status" value="1"/>
</dbReference>
<dbReference type="Proteomes" id="UP001299068">
    <property type="component" value="Unassembled WGS sequence"/>
</dbReference>
<dbReference type="InterPro" id="IPR004163">
    <property type="entry name" value="CoA_transf_BS"/>
</dbReference>
<dbReference type="InterPro" id="IPR037171">
    <property type="entry name" value="NagB/RpiA_transferase-like"/>
</dbReference>
<dbReference type="GO" id="GO:0016740">
    <property type="term" value="F:transferase activity"/>
    <property type="evidence" value="ECO:0007669"/>
    <property type="project" value="UniProtKB-KW"/>
</dbReference>
<protein>
    <submittedName>
        <fullName evidence="4">Acyl CoA:acetate/3-ketoacid CoA transferase</fullName>
    </submittedName>
</protein>
<evidence type="ECO:0000256" key="1">
    <source>
        <dbReference type="ARBA" id="ARBA00007154"/>
    </source>
</evidence>
<comment type="similarity">
    <text evidence="1 3">Belongs to the 3-oxoacid CoA-transferase family.</text>
</comment>
<gene>
    <name evidence="4" type="ORF">K5V21_01935</name>
</gene>
<evidence type="ECO:0000313" key="5">
    <source>
        <dbReference type="Proteomes" id="UP001299068"/>
    </source>
</evidence>
<name>A0ABS7KTW4_CLOSR</name>
<dbReference type="InterPro" id="IPR014388">
    <property type="entry name" value="3-oxoacid_CoA-transferase"/>
</dbReference>